<keyword evidence="2" id="KW-1185">Reference proteome</keyword>
<gene>
    <name evidence="1" type="ORF">ATK74_2767</name>
</gene>
<sequence length="284" mass="31298">MADNSIRQGDYLPEVRRIFSVSSDGPVEHPTVLGVVVISQCCDLTKASATNLPVCAAVVELHGSDAALARSGRQPRYASAEHLGEGFFVDFGAMGSIETDLLDGAVAEEDDERRRVLAGRVSRRFSRFAYPDEVQRYLRTLQKNLRSRITKDSAVARCLDQLATLRVEADWDDGPPWALNVVFVLGDGILPPLGDDLPQPTLLRVLPKDLTKTAQLIDACAPEDAQLFPLWQRFSQLLCESALAEGVPGVIEEWTTEVTDESDFSYARFMRSADLDVDDLSEVD</sequence>
<name>A0A2A9CVZ2_9ACTN</name>
<organism evidence="1 2">
    <name type="scientific">Propionicimonas paludicola</name>
    <dbReference type="NCBI Taxonomy" id="185243"/>
    <lineage>
        <taxon>Bacteria</taxon>
        <taxon>Bacillati</taxon>
        <taxon>Actinomycetota</taxon>
        <taxon>Actinomycetes</taxon>
        <taxon>Propionibacteriales</taxon>
        <taxon>Nocardioidaceae</taxon>
        <taxon>Propionicimonas</taxon>
    </lineage>
</organism>
<reference evidence="1 2" key="1">
    <citation type="submission" date="2017-10" db="EMBL/GenBank/DDBJ databases">
        <title>Sequencing the genomes of 1000 actinobacteria strains.</title>
        <authorList>
            <person name="Klenk H.-P."/>
        </authorList>
    </citation>
    <scope>NUCLEOTIDE SEQUENCE [LARGE SCALE GENOMIC DNA]</scope>
    <source>
        <strain evidence="1 2">DSM 15597</strain>
    </source>
</reference>
<dbReference type="Proteomes" id="UP000226079">
    <property type="component" value="Unassembled WGS sequence"/>
</dbReference>
<dbReference type="OrthoDB" id="4544649at2"/>
<proteinExistence type="predicted"/>
<comment type="caution">
    <text evidence="1">The sequence shown here is derived from an EMBL/GenBank/DDBJ whole genome shotgun (WGS) entry which is preliminary data.</text>
</comment>
<evidence type="ECO:0000313" key="2">
    <source>
        <dbReference type="Proteomes" id="UP000226079"/>
    </source>
</evidence>
<dbReference type="EMBL" id="PDJC01000001">
    <property type="protein sequence ID" value="PFG18185.1"/>
    <property type="molecule type" value="Genomic_DNA"/>
</dbReference>
<accession>A0A2A9CVZ2</accession>
<dbReference type="RefSeq" id="WP_143483684.1">
    <property type="nucleotide sequence ID" value="NZ_PDJC01000001.1"/>
</dbReference>
<evidence type="ECO:0000313" key="1">
    <source>
        <dbReference type="EMBL" id="PFG18185.1"/>
    </source>
</evidence>
<protein>
    <submittedName>
        <fullName evidence="1">Uncharacterized protein</fullName>
    </submittedName>
</protein>
<dbReference type="AlphaFoldDB" id="A0A2A9CVZ2"/>